<evidence type="ECO:0000313" key="1">
    <source>
        <dbReference type="EMBL" id="TKI62336.1"/>
    </source>
</evidence>
<keyword evidence="2" id="KW-1185">Reference proteome</keyword>
<evidence type="ECO:0000313" key="2">
    <source>
        <dbReference type="Proteomes" id="UP000307808"/>
    </source>
</evidence>
<dbReference type="Proteomes" id="UP000307808">
    <property type="component" value="Unassembled WGS sequence"/>
</dbReference>
<proteinExistence type="predicted"/>
<sequence>MTHTLLSLRRSWSSLSLPEREDLRGDWEAEFVAPLRRVAPAGLGLIGLPQWYGKRFADDGAGWRGVNLLRADDGLTETMPMTVEVGLSHADDHPCVAITYPAGTRKPWPWVRDEARRLDDDTLLGMTYVDVPGLRAAGGTPFLLTRAGAAR</sequence>
<organism evidence="1 2">
    <name type="scientific">Nocardioides jishulii</name>
    <dbReference type="NCBI Taxonomy" id="2575440"/>
    <lineage>
        <taxon>Bacteria</taxon>
        <taxon>Bacillati</taxon>
        <taxon>Actinomycetota</taxon>
        <taxon>Actinomycetes</taxon>
        <taxon>Propionibacteriales</taxon>
        <taxon>Nocardioidaceae</taxon>
        <taxon>Nocardioides</taxon>
    </lineage>
</organism>
<accession>A0A4U2YM65</accession>
<dbReference type="EMBL" id="SZPY01000002">
    <property type="protein sequence ID" value="TKI62336.1"/>
    <property type="molecule type" value="Genomic_DNA"/>
</dbReference>
<gene>
    <name evidence="1" type="ORF">FC770_08000</name>
</gene>
<dbReference type="AlphaFoldDB" id="A0A4U2YM65"/>
<protein>
    <submittedName>
        <fullName evidence="1">Uncharacterized protein</fullName>
    </submittedName>
</protein>
<dbReference type="RefSeq" id="WP_137065605.1">
    <property type="nucleotide sequence ID" value="NZ_CP040748.1"/>
</dbReference>
<reference evidence="1 2" key="1">
    <citation type="submission" date="2019-04" db="EMBL/GenBank/DDBJ databases">
        <authorList>
            <person name="Dong K."/>
        </authorList>
    </citation>
    <scope>NUCLEOTIDE SEQUENCE [LARGE SCALE GENOMIC DNA]</scope>
    <source>
        <strain evidence="2">dk3543</strain>
    </source>
</reference>
<dbReference type="OrthoDB" id="4545245at2"/>
<name>A0A4U2YM65_9ACTN</name>
<comment type="caution">
    <text evidence="1">The sequence shown here is derived from an EMBL/GenBank/DDBJ whole genome shotgun (WGS) entry which is preliminary data.</text>
</comment>